<dbReference type="EMBL" id="CP007128">
    <property type="protein sequence ID" value="AHG88693.1"/>
    <property type="molecule type" value="Genomic_DNA"/>
</dbReference>
<evidence type="ECO:0000313" key="3">
    <source>
        <dbReference type="Proteomes" id="UP000019151"/>
    </source>
</evidence>
<accession>W0RH38</accession>
<protein>
    <recommendedName>
        <fullName evidence="4">Lipoprotein</fullName>
    </recommendedName>
</protein>
<evidence type="ECO:0000313" key="2">
    <source>
        <dbReference type="EMBL" id="AHG88693.1"/>
    </source>
</evidence>
<dbReference type="STRING" id="861299.J421_1156"/>
<dbReference type="AlphaFoldDB" id="W0RH38"/>
<dbReference type="PROSITE" id="PS51257">
    <property type="entry name" value="PROKAR_LIPOPROTEIN"/>
    <property type="match status" value="1"/>
</dbReference>
<feature type="compositionally biased region" description="Low complexity" evidence="1">
    <location>
        <begin position="31"/>
        <end position="48"/>
    </location>
</feature>
<dbReference type="eggNOG" id="ENOG503462V">
    <property type="taxonomic scope" value="Bacteria"/>
</dbReference>
<evidence type="ECO:0008006" key="4">
    <source>
        <dbReference type="Google" id="ProtNLM"/>
    </source>
</evidence>
<dbReference type="KEGG" id="gba:J421_1156"/>
<dbReference type="HOGENOM" id="CLU_873630_0_0_0"/>
<proteinExistence type="predicted"/>
<dbReference type="Proteomes" id="UP000019151">
    <property type="component" value="Chromosome"/>
</dbReference>
<gene>
    <name evidence="2" type="ORF">J421_1156</name>
</gene>
<feature type="region of interest" description="Disordered" evidence="1">
    <location>
        <begin position="27"/>
        <end position="48"/>
    </location>
</feature>
<dbReference type="OrthoDB" id="9807356at2"/>
<dbReference type="RefSeq" id="WP_148306170.1">
    <property type="nucleotide sequence ID" value="NZ_CP007128.1"/>
</dbReference>
<sequence>MRTIERRYAAVIATMCIVGGCRRDKPAPAGDSVVVSPPTAAPDTPASAAPAVSGWDRAAGVALLVHGDGGESLVVVPGEGGGAETGTDRTAGEAAAVLPAEVTLFSRAGAAGSAKALPTEGAAPTGCAWPIARLGPASGADAVPSWTVGFVGGSPTPIALDSIEVATDSATLAATVTRLATTLGDDTVRALRGVPFSVRSARRFTFGDSARGVRDGVVAVITRALNQEAAPLAERVLLVAERPHAATGAPPAPWMVTYHERVAGREDDVPATDVLAAVTLGAAPASRVTLVLARALADGTRYTLLERTGAGWRVRWTSATRGC</sequence>
<reference evidence="2 3" key="1">
    <citation type="journal article" date="2014" name="Genome Announc.">
        <title>Genome Sequence and Methylome of Soil Bacterium Gemmatirosa kalamazoonensis KBS708T, a Member of the Rarely Cultivated Gemmatimonadetes Phylum.</title>
        <authorList>
            <person name="Debruyn J.M."/>
            <person name="Radosevich M."/>
            <person name="Wommack K.E."/>
            <person name="Polson S.W."/>
            <person name="Hauser L.J."/>
            <person name="Fawaz M.N."/>
            <person name="Korlach J."/>
            <person name="Tsai Y.C."/>
        </authorList>
    </citation>
    <scope>NUCLEOTIDE SEQUENCE [LARGE SCALE GENOMIC DNA]</scope>
    <source>
        <strain evidence="2 3">KBS708</strain>
    </source>
</reference>
<dbReference type="InParanoid" id="W0RH38"/>
<organism evidence="2 3">
    <name type="scientific">Gemmatirosa kalamazoonensis</name>
    <dbReference type="NCBI Taxonomy" id="861299"/>
    <lineage>
        <taxon>Bacteria</taxon>
        <taxon>Pseudomonadati</taxon>
        <taxon>Gemmatimonadota</taxon>
        <taxon>Gemmatimonadia</taxon>
        <taxon>Gemmatimonadales</taxon>
        <taxon>Gemmatimonadaceae</taxon>
        <taxon>Gemmatirosa</taxon>
    </lineage>
</organism>
<keyword evidence="3" id="KW-1185">Reference proteome</keyword>
<name>W0RH38_9BACT</name>
<evidence type="ECO:0000256" key="1">
    <source>
        <dbReference type="SAM" id="MobiDB-lite"/>
    </source>
</evidence>